<dbReference type="PANTHER" id="PTHR48079:SF6">
    <property type="entry name" value="NAD(P)-BINDING DOMAIN-CONTAINING PROTEIN-RELATED"/>
    <property type="match status" value="1"/>
</dbReference>
<dbReference type="InterPro" id="IPR036291">
    <property type="entry name" value="NAD(P)-bd_dom_sf"/>
</dbReference>
<dbReference type="InterPro" id="IPR001509">
    <property type="entry name" value="Epimerase_deHydtase"/>
</dbReference>
<protein>
    <submittedName>
        <fullName evidence="3">NAD-dependent epimerase/dehydratase family protein</fullName>
    </submittedName>
</protein>
<organism evidence="3 4">
    <name type="scientific">Kineococcus mangrovi</name>
    <dbReference type="NCBI Taxonomy" id="1660183"/>
    <lineage>
        <taxon>Bacteria</taxon>
        <taxon>Bacillati</taxon>
        <taxon>Actinomycetota</taxon>
        <taxon>Actinomycetes</taxon>
        <taxon>Kineosporiales</taxon>
        <taxon>Kineosporiaceae</taxon>
        <taxon>Kineococcus</taxon>
    </lineage>
</organism>
<dbReference type="Pfam" id="PF01370">
    <property type="entry name" value="Epimerase"/>
    <property type="match status" value="1"/>
</dbReference>
<reference evidence="3 4" key="1">
    <citation type="submission" date="2024-07" db="EMBL/GenBank/DDBJ databases">
        <authorList>
            <person name="Thanompreechachai J."/>
            <person name="Duangmal K."/>
        </authorList>
    </citation>
    <scope>NUCLEOTIDE SEQUENCE [LARGE SCALE GENOMIC DNA]</scope>
    <source>
        <strain evidence="3 4">TBRC 1896</strain>
    </source>
</reference>
<gene>
    <name evidence="3" type="ORF">AB2L28_02410</name>
</gene>
<dbReference type="InterPro" id="IPR051783">
    <property type="entry name" value="NAD(P)-dependent_oxidoreduct"/>
</dbReference>
<dbReference type="SUPFAM" id="SSF51735">
    <property type="entry name" value="NAD(P)-binding Rossmann-fold domains"/>
    <property type="match status" value="1"/>
</dbReference>
<feature type="region of interest" description="Disordered" evidence="1">
    <location>
        <begin position="340"/>
        <end position="359"/>
    </location>
</feature>
<evidence type="ECO:0000259" key="2">
    <source>
        <dbReference type="Pfam" id="PF01370"/>
    </source>
</evidence>
<dbReference type="Proteomes" id="UP001566476">
    <property type="component" value="Unassembled WGS sequence"/>
</dbReference>
<dbReference type="Gene3D" id="3.40.50.720">
    <property type="entry name" value="NAD(P)-binding Rossmann-like Domain"/>
    <property type="match status" value="1"/>
</dbReference>
<sequence length="359" mass="38618">MRVAVTGATGNVGTALLRRLLGGAAGTEVAGTEVVGTEVVGICRRLPEPTGPWAGVRWVQQDVAGPDAVQRLTDAFAGVDAVVHTAWLIQPARDPQEMERVNLTGSANVVRAALAAGVPHLVHLSSVGAYATHPADDGRVDESWPADGITPSQYSREKAAVESHLDGVERDHPELLVTRVRPALVFQRDAGSEIARYFLGPFVPTRLLRRVRLPVLPLPEGLRFQVVHADDLADALARILERTPGGAFNVADEPVLRARDLALSLNAPRFVPVSRRLVRASADVTYRARVHPVQPGWLDLGFGVPVMDTTRARRELGWRPAHAARDVLVELLDGVRDHAGAPSGALRRRTGLVTSRTGT</sequence>
<keyword evidence="4" id="KW-1185">Reference proteome</keyword>
<proteinExistence type="predicted"/>
<comment type="caution">
    <text evidence="3">The sequence shown here is derived from an EMBL/GenBank/DDBJ whole genome shotgun (WGS) entry which is preliminary data.</text>
</comment>
<evidence type="ECO:0000256" key="1">
    <source>
        <dbReference type="SAM" id="MobiDB-lite"/>
    </source>
</evidence>
<evidence type="ECO:0000313" key="4">
    <source>
        <dbReference type="Proteomes" id="UP001566476"/>
    </source>
</evidence>
<evidence type="ECO:0000313" key="3">
    <source>
        <dbReference type="EMBL" id="MEZ0491088.1"/>
    </source>
</evidence>
<dbReference type="RefSeq" id="WP_370717117.1">
    <property type="nucleotide sequence ID" value="NZ_JBGGTQ010000001.1"/>
</dbReference>
<accession>A0ABV4HXD3</accession>
<feature type="domain" description="NAD-dependent epimerase/dehydratase" evidence="2">
    <location>
        <begin position="3"/>
        <end position="251"/>
    </location>
</feature>
<dbReference type="PANTHER" id="PTHR48079">
    <property type="entry name" value="PROTEIN YEEZ"/>
    <property type="match status" value="1"/>
</dbReference>
<name>A0ABV4HXD3_9ACTN</name>
<dbReference type="EMBL" id="JBGGTQ010000001">
    <property type="protein sequence ID" value="MEZ0491088.1"/>
    <property type="molecule type" value="Genomic_DNA"/>
</dbReference>